<dbReference type="EMBL" id="FWWR01000017">
    <property type="protein sequence ID" value="SMB93054.1"/>
    <property type="molecule type" value="Genomic_DNA"/>
</dbReference>
<evidence type="ECO:0000313" key="3">
    <source>
        <dbReference type="EMBL" id="SMB93054.1"/>
    </source>
</evidence>
<dbReference type="AlphaFoldDB" id="A0A1W1VJE5"/>
<reference evidence="4" key="1">
    <citation type="submission" date="2017-04" db="EMBL/GenBank/DDBJ databases">
        <authorList>
            <person name="Varghese N."/>
            <person name="Submissions S."/>
        </authorList>
    </citation>
    <scope>NUCLEOTIDE SEQUENCE [LARGE SCALE GENOMIC DNA]</scope>
    <source>
        <strain evidence="4">DSM 20463</strain>
    </source>
</reference>
<gene>
    <name evidence="3" type="ORF">SAMN00017477_2011</name>
</gene>
<name>A0A1W1VJE5_PEPAS</name>
<feature type="coiled-coil region" evidence="1">
    <location>
        <begin position="451"/>
        <end position="515"/>
    </location>
</feature>
<evidence type="ECO:0000313" key="4">
    <source>
        <dbReference type="Proteomes" id="UP000192368"/>
    </source>
</evidence>
<dbReference type="Proteomes" id="UP000192368">
    <property type="component" value="Unassembled WGS sequence"/>
</dbReference>
<organism evidence="3 4">
    <name type="scientific">Peptoniphilus asaccharolyticus DSM 20463</name>
    <dbReference type="NCBI Taxonomy" id="573058"/>
    <lineage>
        <taxon>Bacteria</taxon>
        <taxon>Bacillati</taxon>
        <taxon>Bacillota</taxon>
        <taxon>Tissierellia</taxon>
        <taxon>Tissierellales</taxon>
        <taxon>Peptoniphilaceae</taxon>
        <taxon>Peptoniphilus</taxon>
    </lineage>
</organism>
<feature type="compositionally biased region" description="Basic and acidic residues" evidence="2">
    <location>
        <begin position="88"/>
        <end position="125"/>
    </location>
</feature>
<keyword evidence="1" id="KW-0175">Coiled coil</keyword>
<evidence type="ECO:0000256" key="2">
    <source>
        <dbReference type="SAM" id="MobiDB-lite"/>
    </source>
</evidence>
<feature type="region of interest" description="Disordered" evidence="2">
    <location>
        <begin position="85"/>
        <end position="140"/>
    </location>
</feature>
<sequence>MKFSLNLHKTDIQKGPLFDILYSNDKNNILILFAYYGGRKLKKVVASMLVAITLLGTIPIKSMAKEVSSQAGSLIEDNTGSLVSNEENVVKDNKKDNEVVLKSAEEPHRDKKQSEPKPETKEEVKNTPPASPEVPNVTQRIENAPKGDVLREIIRNYNPKIIMNEQSGIENNKVVSFEENLIQSSKNFQVETIQTANGILTTKLEYQIVLDENGNPSHILWIYKTKLDREDKNKVNLKVDYITVSDMGLGYPLIIEEETNPHVLEDQNLNPYTNITYSDINSQIEKLRENQNAKIQSTTQTVEGGELVSQTIIKTPIVRAQKDYTLVINTGQNTGNIISTYTVGVNGSQHSTGGQLQGILEGDKIIWEKIYANTTNTEQIVQINLTPDEAQKLTKKITANIYRPTEEGYIEKVEGLSNSKETLSEKEKIDILEKLSENQISRELKTQMTTYGIFKLAVEQLEKQAEALEEQLYSTEDIPQILQTESVDVVENTNVVENESSAENAEETKESLELAKLIQDRLNYLNEIRLKIQTDTIKTVKLEPGEIIVAEIETQIVDSKPEYKVPGGVVLVEEQSKAPENK</sequence>
<keyword evidence="4" id="KW-1185">Reference proteome</keyword>
<evidence type="ECO:0000256" key="1">
    <source>
        <dbReference type="SAM" id="Coils"/>
    </source>
</evidence>
<accession>A0A1W1VJE5</accession>
<proteinExistence type="predicted"/>
<protein>
    <submittedName>
        <fullName evidence="3">Uncharacterized protein</fullName>
    </submittedName>
</protein>